<organism evidence="1 2">
    <name type="scientific">Methylacidiphilum infernorum (isolate V4)</name>
    <name type="common">Methylokorus infernorum (strain V4)</name>
    <dbReference type="NCBI Taxonomy" id="481448"/>
    <lineage>
        <taxon>Bacteria</taxon>
        <taxon>Pseudomonadati</taxon>
        <taxon>Verrucomicrobiota</taxon>
        <taxon>Methylacidiphilae</taxon>
        <taxon>Methylacidiphilales</taxon>
        <taxon>Methylacidiphilaceae</taxon>
        <taxon>Methylacidiphilum (ex Ratnadevi et al. 2023)</taxon>
    </lineage>
</organism>
<sequence>MPEQFKNIFFLRSLLQGLRMISSKPLLSLEIREKGTPQKKRIIYAES</sequence>
<accession>B3E054</accession>
<gene>
    <name evidence="1" type="ordered locus">Minf_0660</name>
</gene>
<dbReference type="EMBL" id="CP000975">
    <property type="protein sequence ID" value="ACD82715.1"/>
    <property type="molecule type" value="Genomic_DNA"/>
</dbReference>
<dbReference type="HOGENOM" id="CLU_3170118_0_0_0"/>
<reference evidence="1 2" key="1">
    <citation type="journal article" date="2008" name="Biol. Direct">
        <title>Complete genome sequence of the extremely acidophilic methanotroph isolate V4, Methylacidiphilum infernorum, a representative of the bacterial phylum Verrucomicrobia.</title>
        <authorList>
            <person name="Hou S."/>
            <person name="Makarova K.S."/>
            <person name="Saw J.H."/>
            <person name="Senin P."/>
            <person name="Ly B.V."/>
            <person name="Zhou Z."/>
            <person name="Ren Y."/>
            <person name="Wang J."/>
            <person name="Galperin M.Y."/>
            <person name="Omelchenko M.V."/>
            <person name="Wolf Y.I."/>
            <person name="Yutin N."/>
            <person name="Koonin E.V."/>
            <person name="Stott M.B."/>
            <person name="Mountain B.W."/>
            <person name="Crowe M.A."/>
            <person name="Smirnova A.V."/>
            <person name="Dunfield P.F."/>
            <person name="Feng L."/>
            <person name="Wang L."/>
            <person name="Alam M."/>
        </authorList>
    </citation>
    <scope>NUCLEOTIDE SEQUENCE [LARGE SCALE GENOMIC DNA]</scope>
    <source>
        <strain evidence="2">Isolate V4</strain>
    </source>
</reference>
<protein>
    <submittedName>
        <fullName evidence="1">Uncharacterized protein</fullName>
    </submittedName>
</protein>
<evidence type="ECO:0000313" key="2">
    <source>
        <dbReference type="Proteomes" id="UP000009149"/>
    </source>
</evidence>
<dbReference type="AlphaFoldDB" id="B3E054"/>
<proteinExistence type="predicted"/>
<dbReference type="Proteomes" id="UP000009149">
    <property type="component" value="Chromosome"/>
</dbReference>
<name>B3E054_METI4</name>
<evidence type="ECO:0000313" key="1">
    <source>
        <dbReference type="EMBL" id="ACD82715.1"/>
    </source>
</evidence>
<dbReference type="KEGG" id="min:Minf_0660"/>